<dbReference type="InterPro" id="IPR020843">
    <property type="entry name" value="ER"/>
</dbReference>
<dbReference type="RefSeq" id="WP_163739297.1">
    <property type="nucleotide sequence ID" value="NZ_JAAGOA010000010.1"/>
</dbReference>
<evidence type="ECO:0000313" key="5">
    <source>
        <dbReference type="Proteomes" id="UP000475214"/>
    </source>
</evidence>
<keyword evidence="5" id="KW-1185">Reference proteome</keyword>
<dbReference type="Pfam" id="PF08240">
    <property type="entry name" value="ADH_N"/>
    <property type="match status" value="1"/>
</dbReference>
<dbReference type="Gene3D" id="3.40.50.720">
    <property type="entry name" value="NAD(P)-binding Rossmann-like Domain"/>
    <property type="match status" value="1"/>
</dbReference>
<dbReference type="SUPFAM" id="SSF50129">
    <property type="entry name" value="GroES-like"/>
    <property type="match status" value="1"/>
</dbReference>
<dbReference type="GO" id="GO:0008270">
    <property type="term" value="F:zinc ion binding"/>
    <property type="evidence" value="ECO:0007669"/>
    <property type="project" value="InterPro"/>
</dbReference>
<dbReference type="InterPro" id="IPR011032">
    <property type="entry name" value="GroES-like_sf"/>
</dbReference>
<dbReference type="PANTHER" id="PTHR48106:SF13">
    <property type="entry name" value="QUINONE OXIDOREDUCTASE-RELATED"/>
    <property type="match status" value="1"/>
</dbReference>
<evidence type="ECO:0000259" key="3">
    <source>
        <dbReference type="SMART" id="SM00829"/>
    </source>
</evidence>
<feature type="domain" description="Enoyl reductase (ER)" evidence="3">
    <location>
        <begin position="10"/>
        <end position="325"/>
    </location>
</feature>
<dbReference type="Proteomes" id="UP000475214">
    <property type="component" value="Unassembled WGS sequence"/>
</dbReference>
<dbReference type="InterPro" id="IPR036291">
    <property type="entry name" value="NAD(P)-bd_dom_sf"/>
</dbReference>
<dbReference type="CDD" id="cd08244">
    <property type="entry name" value="MDR_enoyl_red"/>
    <property type="match status" value="1"/>
</dbReference>
<dbReference type="PANTHER" id="PTHR48106">
    <property type="entry name" value="QUINONE OXIDOREDUCTASE PIG3-RELATED"/>
    <property type="match status" value="1"/>
</dbReference>
<keyword evidence="1" id="KW-0521">NADP</keyword>
<dbReference type="GO" id="GO:0070402">
    <property type="term" value="F:NADPH binding"/>
    <property type="evidence" value="ECO:0007669"/>
    <property type="project" value="TreeGrafter"/>
</dbReference>
<dbReference type="SMART" id="SM00829">
    <property type="entry name" value="PKS_ER"/>
    <property type="match status" value="1"/>
</dbReference>
<dbReference type="GO" id="GO:0003960">
    <property type="term" value="F:quinone reductase (NADPH) activity"/>
    <property type="evidence" value="ECO:0007669"/>
    <property type="project" value="TreeGrafter"/>
</dbReference>
<comment type="caution">
    <text evidence="4">The sequence shown here is derived from an EMBL/GenBank/DDBJ whole genome shotgun (WGS) entry which is preliminary data.</text>
</comment>
<evidence type="ECO:0000256" key="2">
    <source>
        <dbReference type="ARBA" id="ARBA00023002"/>
    </source>
</evidence>
<dbReference type="EMBL" id="JAAGOA010000010">
    <property type="protein sequence ID" value="NEE01539.1"/>
    <property type="molecule type" value="Genomic_DNA"/>
</dbReference>
<dbReference type="Pfam" id="PF00107">
    <property type="entry name" value="ADH_zinc_N"/>
    <property type="match status" value="1"/>
</dbReference>
<dbReference type="InterPro" id="IPR013154">
    <property type="entry name" value="ADH-like_N"/>
</dbReference>
<proteinExistence type="predicted"/>
<dbReference type="GO" id="GO:0035925">
    <property type="term" value="F:mRNA 3'-UTR AU-rich region binding"/>
    <property type="evidence" value="ECO:0007669"/>
    <property type="project" value="TreeGrafter"/>
</dbReference>
<dbReference type="GO" id="GO:0005829">
    <property type="term" value="C:cytosol"/>
    <property type="evidence" value="ECO:0007669"/>
    <property type="project" value="TreeGrafter"/>
</dbReference>
<keyword evidence="2" id="KW-0560">Oxidoreductase</keyword>
<organism evidence="4 5">
    <name type="scientific">Phytoactinopolyspora halotolerans</name>
    <dbReference type="NCBI Taxonomy" id="1981512"/>
    <lineage>
        <taxon>Bacteria</taxon>
        <taxon>Bacillati</taxon>
        <taxon>Actinomycetota</taxon>
        <taxon>Actinomycetes</taxon>
        <taxon>Jiangellales</taxon>
        <taxon>Jiangellaceae</taxon>
        <taxon>Phytoactinopolyspora</taxon>
    </lineage>
</organism>
<evidence type="ECO:0000256" key="1">
    <source>
        <dbReference type="ARBA" id="ARBA00022857"/>
    </source>
</evidence>
<gene>
    <name evidence="4" type="ORF">G1H10_15310</name>
</gene>
<protein>
    <submittedName>
        <fullName evidence="4">Zinc-binding dehydrogenase</fullName>
    </submittedName>
</protein>
<accession>A0A6L9S8Z8</accession>
<sequence length="327" mass="33913">MHAIRQYEFGPAENLRYEEVEDPSPGPGQVRIAVRSAGVHFIDTALRSGQVGGSFPLPELPMTPGREVAGVIDDLGDGVDADWLGARVVAHLGPASGGYAELAVRDVSAIHALPDGLGFDVAVAMIGTGRTTMGILDVAQLSPDDVVLVMAAAGGIGNLLVQTGRNLSATVVGAAGGPDKVRLVRQAGATIAVDYNQPGWTERVREELEGREVTVVLEGLGGELGRQAMELLGPGGRLIMYGWAAGAGQPTRVTTEDLTGRSLTASWALGPAMFRRRDMPALEAASLAEAAEGRLIPAVQAFPLKDAAAAHAALETRATTGKVVLHP</sequence>
<dbReference type="Gene3D" id="3.90.180.10">
    <property type="entry name" value="Medium-chain alcohol dehydrogenases, catalytic domain"/>
    <property type="match status" value="1"/>
</dbReference>
<dbReference type="SUPFAM" id="SSF51735">
    <property type="entry name" value="NAD(P)-binding Rossmann-fold domains"/>
    <property type="match status" value="1"/>
</dbReference>
<dbReference type="PROSITE" id="PS01162">
    <property type="entry name" value="QOR_ZETA_CRYSTAL"/>
    <property type="match status" value="1"/>
</dbReference>
<dbReference type="InterPro" id="IPR002364">
    <property type="entry name" value="Quin_OxRdtase/zeta-crystal_CS"/>
</dbReference>
<reference evidence="4 5" key="1">
    <citation type="submission" date="2020-02" db="EMBL/GenBank/DDBJ databases">
        <authorList>
            <person name="Li X.-J."/>
            <person name="Han X.-M."/>
        </authorList>
    </citation>
    <scope>NUCLEOTIDE SEQUENCE [LARGE SCALE GENOMIC DNA]</scope>
    <source>
        <strain evidence="4 5">CCTCC AB 2017055</strain>
    </source>
</reference>
<dbReference type="AlphaFoldDB" id="A0A6L9S8Z8"/>
<evidence type="ECO:0000313" key="4">
    <source>
        <dbReference type="EMBL" id="NEE01539.1"/>
    </source>
</evidence>
<dbReference type="InterPro" id="IPR013149">
    <property type="entry name" value="ADH-like_C"/>
</dbReference>
<name>A0A6L9S8Z8_9ACTN</name>